<dbReference type="EMBL" id="GACK01008932">
    <property type="protein sequence ID" value="JAA56102.1"/>
    <property type="molecule type" value="mRNA"/>
</dbReference>
<feature type="transmembrane region" description="Helical" evidence="1">
    <location>
        <begin position="45"/>
        <end position="72"/>
    </location>
</feature>
<protein>
    <submittedName>
        <fullName evidence="2">Uncharacterized protein</fullName>
    </submittedName>
</protein>
<sequence>MYIIYSMYSLFFILHVTLYAFQYLLNGANHSAFVFLAEEQLCLYLIYSSFVVVFLFYSPVCMYIVLCFLLYLPEVPHEEWAKSGDGHSPFAPFVGIL</sequence>
<proteinExistence type="evidence at transcript level"/>
<reference evidence="2" key="2">
    <citation type="journal article" date="2015" name="J. Proteomics">
        <title>Sexual differences in the sialomes of the zebra tick, Rhipicephalus pulchellus.</title>
        <authorList>
            <person name="Tan A.W."/>
            <person name="Francischetti I.M."/>
            <person name="Slovak M."/>
            <person name="Kini R.M."/>
            <person name="Ribeiro J.M."/>
        </authorList>
    </citation>
    <scope>NUCLEOTIDE SEQUENCE</scope>
    <source>
        <tissue evidence="2">Salivary gland</tissue>
    </source>
</reference>
<reference evidence="2" key="1">
    <citation type="submission" date="2012-11" db="EMBL/GenBank/DDBJ databases">
        <authorList>
            <person name="Lucero-Rivera Y.E."/>
            <person name="Tovar-Ramirez D."/>
        </authorList>
    </citation>
    <scope>NUCLEOTIDE SEQUENCE</scope>
    <source>
        <tissue evidence="2">Salivary gland</tissue>
    </source>
</reference>
<feature type="transmembrane region" description="Helical" evidence="1">
    <location>
        <begin position="7"/>
        <end position="25"/>
    </location>
</feature>
<evidence type="ECO:0000313" key="2">
    <source>
        <dbReference type="EMBL" id="JAA56102.1"/>
    </source>
</evidence>
<keyword evidence="1" id="KW-0812">Transmembrane</keyword>
<accession>L7LWY3</accession>
<dbReference type="AlphaFoldDB" id="L7LWY3"/>
<keyword evidence="1" id="KW-1133">Transmembrane helix</keyword>
<keyword evidence="1" id="KW-0472">Membrane</keyword>
<evidence type="ECO:0000256" key="1">
    <source>
        <dbReference type="SAM" id="Phobius"/>
    </source>
</evidence>
<name>L7LWY3_RHIPC</name>
<organism evidence="2">
    <name type="scientific">Rhipicephalus pulchellus</name>
    <name type="common">Yellow backed tick</name>
    <name type="synonym">Dermacentor pulchellus</name>
    <dbReference type="NCBI Taxonomy" id="72859"/>
    <lineage>
        <taxon>Eukaryota</taxon>
        <taxon>Metazoa</taxon>
        <taxon>Ecdysozoa</taxon>
        <taxon>Arthropoda</taxon>
        <taxon>Chelicerata</taxon>
        <taxon>Arachnida</taxon>
        <taxon>Acari</taxon>
        <taxon>Parasitiformes</taxon>
        <taxon>Ixodida</taxon>
        <taxon>Ixodoidea</taxon>
        <taxon>Ixodidae</taxon>
        <taxon>Rhipicephalinae</taxon>
        <taxon>Rhipicephalus</taxon>
        <taxon>Rhipicephalus</taxon>
    </lineage>
</organism>